<dbReference type="RefSeq" id="XP_004407561.1">
    <property type="nucleotide sequence ID" value="XM_004407504.1"/>
</dbReference>
<dbReference type="PANTHER" id="PTHR20904:SF0">
    <property type="entry name" value="INDUCIBLE T-CELL COSTIMULATOR"/>
    <property type="match status" value="1"/>
</dbReference>
<dbReference type="GO" id="GO:0002517">
    <property type="term" value="P:T cell tolerance induction"/>
    <property type="evidence" value="ECO:0007669"/>
    <property type="project" value="TreeGrafter"/>
</dbReference>
<keyword evidence="10" id="KW-0393">Immunoglobulin domain</keyword>
<dbReference type="GO" id="GO:0098609">
    <property type="term" value="P:cell-cell adhesion"/>
    <property type="evidence" value="ECO:0007669"/>
    <property type="project" value="TreeGrafter"/>
</dbReference>
<evidence type="ECO:0000256" key="12">
    <source>
        <dbReference type="SAM" id="Phobius"/>
    </source>
</evidence>
<protein>
    <recommendedName>
        <fullName evidence="2">Inducible T-cell costimulator</fullName>
    </recommendedName>
</protein>
<dbReference type="PANTHER" id="PTHR20904">
    <property type="entry name" value="INDUCIBLE T-CELL COSTIMULATOR ICOS"/>
    <property type="match status" value="1"/>
</dbReference>
<accession>A0A2U3WFU9</accession>
<evidence type="ECO:0000256" key="11">
    <source>
        <dbReference type="ARBA" id="ARBA00049688"/>
    </source>
</evidence>
<feature type="domain" description="Immunoglobulin V-set" evidence="14">
    <location>
        <begin position="23"/>
        <end position="135"/>
    </location>
</feature>
<evidence type="ECO:0000313" key="15">
    <source>
        <dbReference type="Proteomes" id="UP000245340"/>
    </source>
</evidence>
<evidence type="ECO:0000259" key="14">
    <source>
        <dbReference type="Pfam" id="PF15910"/>
    </source>
</evidence>
<dbReference type="AlphaFoldDB" id="A0A2U3WFU9"/>
<gene>
    <name evidence="16" type="primary">ICOS</name>
</gene>
<evidence type="ECO:0000256" key="8">
    <source>
        <dbReference type="ARBA" id="ARBA00023157"/>
    </source>
</evidence>
<proteinExistence type="predicted"/>
<dbReference type="InterPro" id="IPR013783">
    <property type="entry name" value="Ig-like_fold"/>
</dbReference>
<dbReference type="InParanoid" id="A0A2U3WFU9"/>
<dbReference type="GO" id="GO:0031295">
    <property type="term" value="P:T cell costimulation"/>
    <property type="evidence" value="ECO:0007669"/>
    <property type="project" value="InterPro"/>
</dbReference>
<dbReference type="GeneID" id="101373170"/>
<evidence type="ECO:0000256" key="2">
    <source>
        <dbReference type="ARBA" id="ARBA00019739"/>
    </source>
</evidence>
<keyword evidence="7 12" id="KW-0472">Membrane</keyword>
<evidence type="ECO:0000256" key="6">
    <source>
        <dbReference type="ARBA" id="ARBA00022989"/>
    </source>
</evidence>
<dbReference type="STRING" id="9708.A0A2U3WFU9"/>
<comment type="subcellular location">
    <subcellularLocation>
        <location evidence="1">Cell membrane</location>
        <topology evidence="1">Single-pass type I membrane protein</topology>
    </subcellularLocation>
</comment>
<reference evidence="16" key="1">
    <citation type="submission" date="2025-08" db="UniProtKB">
        <authorList>
            <consortium name="RefSeq"/>
        </authorList>
    </citation>
    <scope>IDENTIFICATION</scope>
</reference>
<feature type="transmembrane region" description="Helical" evidence="12">
    <location>
        <begin position="142"/>
        <end position="165"/>
    </location>
</feature>
<keyword evidence="3" id="KW-1003">Cell membrane</keyword>
<keyword evidence="9" id="KW-0325">Glycoprotein</keyword>
<organism evidence="15 16">
    <name type="scientific">Odobenus rosmarus divergens</name>
    <name type="common">Pacific walrus</name>
    <dbReference type="NCBI Taxonomy" id="9708"/>
    <lineage>
        <taxon>Eukaryota</taxon>
        <taxon>Metazoa</taxon>
        <taxon>Chordata</taxon>
        <taxon>Craniata</taxon>
        <taxon>Vertebrata</taxon>
        <taxon>Euteleostomi</taxon>
        <taxon>Mammalia</taxon>
        <taxon>Eutheria</taxon>
        <taxon>Laurasiatheria</taxon>
        <taxon>Carnivora</taxon>
        <taxon>Caniformia</taxon>
        <taxon>Pinnipedia</taxon>
        <taxon>Odobenidae</taxon>
        <taxon>Odobenus</taxon>
    </lineage>
</organism>
<dbReference type="CTD" id="29851"/>
<evidence type="ECO:0000256" key="4">
    <source>
        <dbReference type="ARBA" id="ARBA00022692"/>
    </source>
</evidence>
<dbReference type="KEGG" id="oro:101373170"/>
<evidence type="ECO:0000256" key="3">
    <source>
        <dbReference type="ARBA" id="ARBA00022475"/>
    </source>
</evidence>
<evidence type="ECO:0000256" key="7">
    <source>
        <dbReference type="ARBA" id="ARBA00023136"/>
    </source>
</evidence>
<dbReference type="GO" id="GO:0005886">
    <property type="term" value="C:plasma membrane"/>
    <property type="evidence" value="ECO:0007669"/>
    <property type="project" value="UniProtKB-SubCell"/>
</dbReference>
<dbReference type="InterPro" id="IPR013106">
    <property type="entry name" value="Ig_V-set"/>
</dbReference>
<feature type="signal peptide" evidence="13">
    <location>
        <begin position="1"/>
        <end position="19"/>
    </location>
</feature>
<evidence type="ECO:0000256" key="1">
    <source>
        <dbReference type="ARBA" id="ARBA00004251"/>
    </source>
</evidence>
<evidence type="ECO:0000313" key="16">
    <source>
        <dbReference type="RefSeq" id="XP_004407561.1"/>
    </source>
</evidence>
<evidence type="ECO:0000256" key="9">
    <source>
        <dbReference type="ARBA" id="ARBA00023180"/>
    </source>
</evidence>
<evidence type="ECO:0000256" key="13">
    <source>
        <dbReference type="SAM" id="SignalP"/>
    </source>
</evidence>
<dbReference type="Gene3D" id="2.60.40.10">
    <property type="entry name" value="Immunoglobulins"/>
    <property type="match status" value="1"/>
</dbReference>
<keyword evidence="6 12" id="KW-1133">Transmembrane helix</keyword>
<dbReference type="FunCoup" id="A0A2U3WFU9">
    <property type="interactions" value="16"/>
</dbReference>
<sequence length="209" mass="23684">MKSDLWYFLLFCFQVEALTGEINDSAKSEMFTFHDGGVQILCKFSDTVWQFKMELRKGTEVLCDLTKTKGSGNTVSIKKPKFCQSQLSNDGVSFFLNNLDSSHASYYSCELSIFDPPPFQKKNISREYLNVYESQTCCQLKFWLPIGCAAFVGVYSFGCVFLCWLTKKKYRSSVHDPNSEYMFMAAVNTAKKPGFPGVTHNLELCGTQA</sequence>
<name>A0A2U3WFU9_ODORO</name>
<evidence type="ECO:0000256" key="10">
    <source>
        <dbReference type="ARBA" id="ARBA00023319"/>
    </source>
</evidence>
<keyword evidence="5 13" id="KW-0732">Signal</keyword>
<keyword evidence="8" id="KW-1015">Disulfide bond</keyword>
<comment type="subunit">
    <text evidence="11">Homodimer; disulfide-linked. Interacts with ICOSLG. Interacts with PIK3R1. Interacts with TBK1; this interaction is critical for the maturation of T follicular regulatory cells.</text>
</comment>
<dbReference type="InterPro" id="IPR039943">
    <property type="entry name" value="ICOS"/>
</dbReference>
<dbReference type="Proteomes" id="UP000245340">
    <property type="component" value="Unplaced"/>
</dbReference>
<keyword evidence="4 12" id="KW-0812">Transmembrane</keyword>
<dbReference type="OrthoDB" id="9403189at2759"/>
<keyword evidence="15" id="KW-1185">Reference proteome</keyword>
<feature type="chain" id="PRO_5015415797" description="Inducible T-cell costimulator" evidence="13">
    <location>
        <begin position="20"/>
        <end position="209"/>
    </location>
</feature>
<evidence type="ECO:0000256" key="5">
    <source>
        <dbReference type="ARBA" id="ARBA00022729"/>
    </source>
</evidence>
<dbReference type="FunFam" id="2.60.40.10:FF:000874">
    <property type="entry name" value="Inducible T-cell costimulator"/>
    <property type="match status" value="1"/>
</dbReference>
<dbReference type="Pfam" id="PF15910">
    <property type="entry name" value="V-set_2"/>
    <property type="match status" value="1"/>
</dbReference>